<proteinExistence type="predicted"/>
<evidence type="ECO:0000313" key="2">
    <source>
        <dbReference type="EMBL" id="KAL1248496.1"/>
    </source>
</evidence>
<name>A0ABR3L6E5_9TELE</name>
<organism evidence="2 3">
    <name type="scientific">Cirrhinus molitorella</name>
    <name type="common">mud carp</name>
    <dbReference type="NCBI Taxonomy" id="172907"/>
    <lineage>
        <taxon>Eukaryota</taxon>
        <taxon>Metazoa</taxon>
        <taxon>Chordata</taxon>
        <taxon>Craniata</taxon>
        <taxon>Vertebrata</taxon>
        <taxon>Euteleostomi</taxon>
        <taxon>Actinopterygii</taxon>
        <taxon>Neopterygii</taxon>
        <taxon>Teleostei</taxon>
        <taxon>Ostariophysi</taxon>
        <taxon>Cypriniformes</taxon>
        <taxon>Cyprinidae</taxon>
        <taxon>Labeoninae</taxon>
        <taxon>Labeonini</taxon>
        <taxon>Cirrhinus</taxon>
    </lineage>
</organism>
<feature type="non-terminal residue" evidence="2">
    <location>
        <position position="1"/>
    </location>
</feature>
<comment type="caution">
    <text evidence="2">The sequence shown here is derived from an EMBL/GenBank/DDBJ whole genome shotgun (WGS) entry which is preliminary data.</text>
</comment>
<dbReference type="EMBL" id="JAYMGO010000024">
    <property type="protein sequence ID" value="KAL1248496.1"/>
    <property type="molecule type" value="Genomic_DNA"/>
</dbReference>
<protein>
    <submittedName>
        <fullName evidence="2">Uncharacterized protein</fullName>
    </submittedName>
</protein>
<keyword evidence="3" id="KW-1185">Reference proteome</keyword>
<evidence type="ECO:0000256" key="1">
    <source>
        <dbReference type="SAM" id="MobiDB-lite"/>
    </source>
</evidence>
<evidence type="ECO:0000313" key="3">
    <source>
        <dbReference type="Proteomes" id="UP001558613"/>
    </source>
</evidence>
<feature type="compositionally biased region" description="Polar residues" evidence="1">
    <location>
        <begin position="55"/>
        <end position="64"/>
    </location>
</feature>
<dbReference type="Proteomes" id="UP001558613">
    <property type="component" value="Unassembled WGS sequence"/>
</dbReference>
<feature type="region of interest" description="Disordered" evidence="1">
    <location>
        <begin position="51"/>
        <end position="71"/>
    </location>
</feature>
<gene>
    <name evidence="2" type="ORF">QQF64_021814</name>
</gene>
<accession>A0ABR3L6E5</accession>
<reference evidence="2 3" key="1">
    <citation type="submission" date="2023-09" db="EMBL/GenBank/DDBJ databases">
        <authorList>
            <person name="Wang M."/>
        </authorList>
    </citation>
    <scope>NUCLEOTIDE SEQUENCE [LARGE SCALE GENOMIC DNA]</scope>
    <source>
        <strain evidence="2">GT-2023</strain>
        <tissue evidence="2">Liver</tissue>
    </source>
</reference>
<sequence>TRAFKFYFTNKSMKNPLTTHLLLALSRRLSFSNKPLRLSASPQRMQLGFEKEENSVSSFGATGTQKGGLPG</sequence>